<reference evidence="7 8" key="1">
    <citation type="journal article" date="2016" name="Nat. Commun.">
        <title>Thousands of microbial genomes shed light on interconnected biogeochemical processes in an aquifer system.</title>
        <authorList>
            <person name="Anantharaman K."/>
            <person name="Brown C.T."/>
            <person name="Hug L.A."/>
            <person name="Sharon I."/>
            <person name="Castelle C.J."/>
            <person name="Probst A.J."/>
            <person name="Thomas B.C."/>
            <person name="Singh A."/>
            <person name="Wilkins M.J."/>
            <person name="Karaoz U."/>
            <person name="Brodie E.L."/>
            <person name="Williams K.H."/>
            <person name="Hubbard S.S."/>
            <person name="Banfield J.F."/>
        </authorList>
    </citation>
    <scope>NUCLEOTIDE SEQUENCE [LARGE SCALE GENOMIC DNA]</scope>
</reference>
<keyword evidence="2 5" id="KW-0690">Ribosome biogenesis</keyword>
<comment type="caution">
    <text evidence="7">The sequence shown here is derived from an EMBL/GenBank/DDBJ whole genome shotgun (WGS) entry which is preliminary data.</text>
</comment>
<dbReference type="Pfam" id="PF03652">
    <property type="entry name" value="RuvX"/>
    <property type="match status" value="1"/>
</dbReference>
<evidence type="ECO:0000313" key="8">
    <source>
        <dbReference type="Proteomes" id="UP000179242"/>
    </source>
</evidence>
<dbReference type="Proteomes" id="UP000179242">
    <property type="component" value="Unassembled WGS sequence"/>
</dbReference>
<evidence type="ECO:0000256" key="4">
    <source>
        <dbReference type="ARBA" id="ARBA00022801"/>
    </source>
</evidence>
<evidence type="ECO:0000256" key="2">
    <source>
        <dbReference type="ARBA" id="ARBA00022517"/>
    </source>
</evidence>
<dbReference type="InterPro" id="IPR006641">
    <property type="entry name" value="YqgF/RNaseH-like_dom"/>
</dbReference>
<dbReference type="GO" id="GO:0016788">
    <property type="term" value="F:hydrolase activity, acting on ester bonds"/>
    <property type="evidence" value="ECO:0007669"/>
    <property type="project" value="UniProtKB-UniRule"/>
</dbReference>
<dbReference type="HAMAP" id="MF_00651">
    <property type="entry name" value="Nuclease_YqgF"/>
    <property type="match status" value="1"/>
</dbReference>
<evidence type="ECO:0000259" key="6">
    <source>
        <dbReference type="SMART" id="SM00732"/>
    </source>
</evidence>
<dbReference type="EMBL" id="MEUJ01000008">
    <property type="protein sequence ID" value="OGC39566.1"/>
    <property type="molecule type" value="Genomic_DNA"/>
</dbReference>
<dbReference type="PANTHER" id="PTHR33317:SF4">
    <property type="entry name" value="POLYNUCLEOTIDYL TRANSFERASE, RIBONUCLEASE H-LIKE SUPERFAMILY PROTEIN"/>
    <property type="match status" value="1"/>
</dbReference>
<gene>
    <name evidence="7" type="ORF">A2438_08430</name>
</gene>
<dbReference type="EC" id="3.1.-.-" evidence="5"/>
<comment type="similarity">
    <text evidence="5">Belongs to the YqgF HJR family.</text>
</comment>
<dbReference type="Gene3D" id="3.30.420.140">
    <property type="entry name" value="YqgF/RNase H-like domain"/>
    <property type="match status" value="1"/>
</dbReference>
<accession>A0A1F4U3Q7</accession>
<keyword evidence="4 5" id="KW-0378">Hydrolase</keyword>
<dbReference type="NCBIfam" id="TIGR00250">
    <property type="entry name" value="RNAse_H_YqgF"/>
    <property type="match status" value="1"/>
</dbReference>
<dbReference type="GO" id="GO:0000967">
    <property type="term" value="P:rRNA 5'-end processing"/>
    <property type="evidence" value="ECO:0007669"/>
    <property type="project" value="UniProtKB-UniRule"/>
</dbReference>
<dbReference type="CDD" id="cd16964">
    <property type="entry name" value="YqgF"/>
    <property type="match status" value="1"/>
</dbReference>
<dbReference type="InterPro" id="IPR012337">
    <property type="entry name" value="RNaseH-like_sf"/>
</dbReference>
<feature type="domain" description="YqgF/RNase H-like" evidence="6">
    <location>
        <begin position="1"/>
        <end position="97"/>
    </location>
</feature>
<dbReference type="AlphaFoldDB" id="A0A1F4U3Q7"/>
<dbReference type="InterPro" id="IPR005227">
    <property type="entry name" value="YqgF"/>
</dbReference>
<dbReference type="GO" id="GO:0005829">
    <property type="term" value="C:cytosol"/>
    <property type="evidence" value="ECO:0007669"/>
    <property type="project" value="TreeGrafter"/>
</dbReference>
<dbReference type="GO" id="GO:0004386">
    <property type="term" value="F:helicase activity"/>
    <property type="evidence" value="ECO:0007669"/>
    <property type="project" value="UniProtKB-KW"/>
</dbReference>
<protein>
    <recommendedName>
        <fullName evidence="5">Putative pre-16S rRNA nuclease</fullName>
        <ecNumber evidence="5">3.1.-.-</ecNumber>
    </recommendedName>
</protein>
<dbReference type="GO" id="GO:0004518">
    <property type="term" value="F:nuclease activity"/>
    <property type="evidence" value="ECO:0007669"/>
    <property type="project" value="UniProtKB-KW"/>
</dbReference>
<organism evidence="7 8">
    <name type="scientific">candidate division WOR-1 bacterium RIFOXYC2_FULL_46_14</name>
    <dbReference type="NCBI Taxonomy" id="1802587"/>
    <lineage>
        <taxon>Bacteria</taxon>
        <taxon>Bacillati</taxon>
        <taxon>Saganbacteria</taxon>
    </lineage>
</organism>
<evidence type="ECO:0000313" key="7">
    <source>
        <dbReference type="EMBL" id="OGC39566.1"/>
    </source>
</evidence>
<keyword evidence="1 5" id="KW-0963">Cytoplasm</keyword>
<evidence type="ECO:0000256" key="1">
    <source>
        <dbReference type="ARBA" id="ARBA00022490"/>
    </source>
</evidence>
<keyword evidence="3 5" id="KW-0540">Nuclease</keyword>
<dbReference type="SUPFAM" id="SSF53098">
    <property type="entry name" value="Ribonuclease H-like"/>
    <property type="match status" value="1"/>
</dbReference>
<evidence type="ECO:0000256" key="3">
    <source>
        <dbReference type="ARBA" id="ARBA00022722"/>
    </source>
</evidence>
<proteinExistence type="inferred from homology"/>
<keyword evidence="7" id="KW-0347">Helicase</keyword>
<dbReference type="InterPro" id="IPR037027">
    <property type="entry name" value="YqgF/RNaseH-like_dom_sf"/>
</dbReference>
<comment type="subcellular location">
    <subcellularLocation>
        <location evidence="5">Cytoplasm</location>
    </subcellularLocation>
</comment>
<comment type="function">
    <text evidence="5">Could be a nuclease involved in processing of the 5'-end of pre-16S rRNA.</text>
</comment>
<sequence>MRILAIDYGEKRVGVAVSDPLGFTAQPVGTIGPNIEEIKKIIERYEEVSEIVVGLPKTMRGEIGPRAQKTLEFVDLLKKEINIPIVTWDERLTTSDARRTLHEAGLNEKKQRKVIDQLAAVLILEGYLQRKNK</sequence>
<keyword evidence="7" id="KW-0067">ATP-binding</keyword>
<dbReference type="PANTHER" id="PTHR33317">
    <property type="entry name" value="POLYNUCLEOTIDYL TRANSFERASE, RIBONUCLEASE H-LIKE SUPERFAMILY PROTEIN"/>
    <property type="match status" value="1"/>
</dbReference>
<keyword evidence="7" id="KW-0547">Nucleotide-binding</keyword>
<name>A0A1F4U3Q7_UNCSA</name>
<evidence type="ECO:0000256" key="5">
    <source>
        <dbReference type="HAMAP-Rule" id="MF_00651"/>
    </source>
</evidence>
<dbReference type="SMART" id="SM00732">
    <property type="entry name" value="YqgFc"/>
    <property type="match status" value="1"/>
</dbReference>